<feature type="compositionally biased region" description="Basic residues" evidence="1">
    <location>
        <begin position="1"/>
        <end position="14"/>
    </location>
</feature>
<keyword evidence="3" id="KW-1185">Reference proteome</keyword>
<name>A0AAD1XSB4_EUPCR</name>
<accession>A0AAD1XSB4</accession>
<dbReference type="EMBL" id="CAMPGE010019550">
    <property type="protein sequence ID" value="CAI2377874.1"/>
    <property type="molecule type" value="Genomic_DNA"/>
</dbReference>
<evidence type="ECO:0000256" key="1">
    <source>
        <dbReference type="SAM" id="MobiDB-lite"/>
    </source>
</evidence>
<organism evidence="2 3">
    <name type="scientific">Euplotes crassus</name>
    <dbReference type="NCBI Taxonomy" id="5936"/>
    <lineage>
        <taxon>Eukaryota</taxon>
        <taxon>Sar</taxon>
        <taxon>Alveolata</taxon>
        <taxon>Ciliophora</taxon>
        <taxon>Intramacronucleata</taxon>
        <taxon>Spirotrichea</taxon>
        <taxon>Hypotrichia</taxon>
        <taxon>Euplotida</taxon>
        <taxon>Euplotidae</taxon>
        <taxon>Moneuplotes</taxon>
    </lineage>
</organism>
<feature type="compositionally biased region" description="Basic residues" evidence="1">
    <location>
        <begin position="23"/>
        <end position="32"/>
    </location>
</feature>
<evidence type="ECO:0000313" key="3">
    <source>
        <dbReference type="Proteomes" id="UP001295684"/>
    </source>
</evidence>
<proteinExistence type="predicted"/>
<protein>
    <submittedName>
        <fullName evidence="2">Uncharacterized protein</fullName>
    </submittedName>
</protein>
<gene>
    <name evidence="2" type="ORF">ECRASSUSDP1_LOCUS19265</name>
</gene>
<feature type="region of interest" description="Disordered" evidence="1">
    <location>
        <begin position="1"/>
        <end position="32"/>
    </location>
</feature>
<dbReference type="Proteomes" id="UP001295684">
    <property type="component" value="Unassembled WGS sequence"/>
</dbReference>
<evidence type="ECO:0000313" key="2">
    <source>
        <dbReference type="EMBL" id="CAI2377874.1"/>
    </source>
</evidence>
<reference evidence="2" key="1">
    <citation type="submission" date="2023-07" db="EMBL/GenBank/DDBJ databases">
        <authorList>
            <consortium name="AG Swart"/>
            <person name="Singh M."/>
            <person name="Singh A."/>
            <person name="Seah K."/>
            <person name="Emmerich C."/>
        </authorList>
    </citation>
    <scope>NUCLEOTIDE SEQUENCE</scope>
    <source>
        <strain evidence="2">DP1</strain>
    </source>
</reference>
<comment type="caution">
    <text evidence="2">The sequence shown here is derived from an EMBL/GenBank/DDBJ whole genome shotgun (WGS) entry which is preliminary data.</text>
</comment>
<dbReference type="AlphaFoldDB" id="A0AAD1XSB4"/>
<sequence>MKSISLHKRLSRKSKTGDLSKLRTPKIRIKSTRPNTRKCVRIQTLDFAAMSPKQTTSGDNSQYQFQNHQDKISNSIFYSTPKHRQRKLTPKRNTSSEFLPFVSISSEKTKRWERISKVIEKEFTNQQEKVRLGYRQFQKYKRMEKRNLPFLNTKYYNGISTLVV</sequence>